<feature type="transmembrane region" description="Helical" evidence="7">
    <location>
        <begin position="104"/>
        <end position="128"/>
    </location>
</feature>
<feature type="transmembrane region" description="Helical" evidence="7">
    <location>
        <begin position="81"/>
        <end position="98"/>
    </location>
</feature>
<dbReference type="GO" id="GO:0016020">
    <property type="term" value="C:membrane"/>
    <property type="evidence" value="ECO:0007669"/>
    <property type="project" value="UniProtKB-SubCell"/>
</dbReference>
<feature type="transmembrane region" description="Helical" evidence="7">
    <location>
        <begin position="276"/>
        <end position="300"/>
    </location>
</feature>
<keyword evidence="3 9" id="KW-0808">Transferase</keyword>
<dbReference type="AlphaFoldDB" id="A0A1T4L046"/>
<accession>A0A1T4L046</accession>
<comment type="subcellular location">
    <subcellularLocation>
        <location evidence="1">Membrane</location>
        <topology evidence="1">Multi-pass membrane protein</topology>
    </subcellularLocation>
</comment>
<dbReference type="Pfam" id="PF02397">
    <property type="entry name" value="Bac_transf"/>
    <property type="match status" value="1"/>
</dbReference>
<evidence type="ECO:0000256" key="5">
    <source>
        <dbReference type="ARBA" id="ARBA00022989"/>
    </source>
</evidence>
<proteinExistence type="inferred from homology"/>
<dbReference type="InterPro" id="IPR003362">
    <property type="entry name" value="Bact_transf"/>
</dbReference>
<evidence type="ECO:0000256" key="6">
    <source>
        <dbReference type="ARBA" id="ARBA00023136"/>
    </source>
</evidence>
<dbReference type="Gene3D" id="3.40.50.720">
    <property type="entry name" value="NAD(P)-binding Rossmann-like Domain"/>
    <property type="match status" value="1"/>
</dbReference>
<feature type="domain" description="Bacterial sugar transferase" evidence="8">
    <location>
        <begin position="274"/>
        <end position="462"/>
    </location>
</feature>
<dbReference type="EMBL" id="FUXA01000005">
    <property type="protein sequence ID" value="SJZ48104.1"/>
    <property type="molecule type" value="Genomic_DNA"/>
</dbReference>
<evidence type="ECO:0000256" key="7">
    <source>
        <dbReference type="SAM" id="Phobius"/>
    </source>
</evidence>
<evidence type="ECO:0000256" key="2">
    <source>
        <dbReference type="ARBA" id="ARBA00006464"/>
    </source>
</evidence>
<keyword evidence="4 7" id="KW-0812">Transmembrane</keyword>
<keyword evidence="6 7" id="KW-0472">Membrane</keyword>
<dbReference type="InterPro" id="IPR017475">
    <property type="entry name" value="EPS_sugar_tfrase"/>
</dbReference>
<dbReference type="OrthoDB" id="9808602at2"/>
<dbReference type="RefSeq" id="WP_078786277.1">
    <property type="nucleotide sequence ID" value="NZ_FMTO01000005.1"/>
</dbReference>
<dbReference type="Proteomes" id="UP000189857">
    <property type="component" value="Unassembled WGS sequence"/>
</dbReference>
<dbReference type="Pfam" id="PF13727">
    <property type="entry name" value="CoA_binding_3"/>
    <property type="match status" value="1"/>
</dbReference>
<protein>
    <submittedName>
        <fullName evidence="9">Exopolysaccharide biosynthesis polyprenyl glycosylphosphotransferase</fullName>
    </submittedName>
</protein>
<evidence type="ECO:0000256" key="3">
    <source>
        <dbReference type="ARBA" id="ARBA00022679"/>
    </source>
</evidence>
<evidence type="ECO:0000256" key="1">
    <source>
        <dbReference type="ARBA" id="ARBA00004141"/>
    </source>
</evidence>
<comment type="similarity">
    <text evidence="2">Belongs to the bacterial sugar transferase family.</text>
</comment>
<keyword evidence="5 7" id="KW-1133">Transmembrane helix</keyword>
<gene>
    <name evidence="9" type="ORF">SAMN02745110_00598</name>
</gene>
<dbReference type="GO" id="GO:0016780">
    <property type="term" value="F:phosphotransferase activity, for other substituted phosphate groups"/>
    <property type="evidence" value="ECO:0007669"/>
    <property type="project" value="TreeGrafter"/>
</dbReference>
<reference evidence="9 10" key="1">
    <citation type="submission" date="2017-02" db="EMBL/GenBank/DDBJ databases">
        <authorList>
            <person name="Peterson S.W."/>
        </authorList>
    </citation>
    <scope>NUCLEOTIDE SEQUENCE [LARGE SCALE GENOMIC DNA]</scope>
    <source>
        <strain evidence="9 10">ATCC 17233</strain>
    </source>
</reference>
<feature type="transmembrane region" description="Helical" evidence="7">
    <location>
        <begin position="45"/>
        <end position="69"/>
    </location>
</feature>
<dbReference type="NCBIfam" id="TIGR03025">
    <property type="entry name" value="EPS_sugtrans"/>
    <property type="match status" value="1"/>
</dbReference>
<feature type="transmembrane region" description="Helical" evidence="7">
    <location>
        <begin position="12"/>
        <end position="33"/>
    </location>
</feature>
<evidence type="ECO:0000313" key="9">
    <source>
        <dbReference type="EMBL" id="SJZ48104.1"/>
    </source>
</evidence>
<sequence>MNKGSTRAKHVDFIIIDFLCVLSSMWLAYVIWIPQSEKVRFYNNYLALSVVMLLTYFFIVFFLPIHSGILRRGFKKELEKILVMNLGILGVMLSYLFIVKITYIYSRMVFGLFFIFDVILMSIMHAIWKKMLIKRYTAYANQSKVMVVTYKKFLEEFLQMIEKNNSGFYHIEGIMLLDDEQDIHEKEIDGIQVITRSGMLEYFRQNVVDEVYIKARKSDASPLTNRFLSMGVIVHVSLEVFISDLPNVSIETISDTTFVTTNINPITFGQRIVKRFFDIIVSLIGLVFTGLLFIFIAPIIKIQSPGPVFFKQERIGKNGRRFKMYKFRSMYMDAEERKKELMAQNQMQGLMFKMDHDPRIIPIGKFLRKTSLDEFPQFINILMGDMSLVGTRPPTVDEFERYHLHHLSRLAIKPGLTGMWQTSGRSDITDFEEVVKLDNYYIKNFSLMLDVKIILKTFGAVFAMRGSK</sequence>
<evidence type="ECO:0000256" key="4">
    <source>
        <dbReference type="ARBA" id="ARBA00022692"/>
    </source>
</evidence>
<evidence type="ECO:0000313" key="10">
    <source>
        <dbReference type="Proteomes" id="UP000189857"/>
    </source>
</evidence>
<evidence type="ECO:0000259" key="8">
    <source>
        <dbReference type="Pfam" id="PF02397"/>
    </source>
</evidence>
<organism evidence="9 10">
    <name type="scientific">Eubacterium ruminantium</name>
    <dbReference type="NCBI Taxonomy" id="42322"/>
    <lineage>
        <taxon>Bacteria</taxon>
        <taxon>Bacillati</taxon>
        <taxon>Bacillota</taxon>
        <taxon>Clostridia</taxon>
        <taxon>Eubacteriales</taxon>
        <taxon>Eubacteriaceae</taxon>
        <taxon>Eubacterium</taxon>
    </lineage>
</organism>
<keyword evidence="10" id="KW-1185">Reference proteome</keyword>
<dbReference type="PANTHER" id="PTHR30576:SF10">
    <property type="entry name" value="SLL5057 PROTEIN"/>
    <property type="match status" value="1"/>
</dbReference>
<name>A0A1T4L046_9FIRM</name>
<dbReference type="PANTHER" id="PTHR30576">
    <property type="entry name" value="COLANIC BIOSYNTHESIS UDP-GLUCOSE LIPID CARRIER TRANSFERASE"/>
    <property type="match status" value="1"/>
</dbReference>